<dbReference type="EMBL" id="CAQQ02123264">
    <property type="status" value="NOT_ANNOTATED_CDS"/>
    <property type="molecule type" value="Genomic_DNA"/>
</dbReference>
<dbReference type="EnsemblMetazoa" id="MESCA006961-RA">
    <property type="protein sequence ID" value="MESCA006961-PA"/>
    <property type="gene ID" value="MESCA006961"/>
</dbReference>
<evidence type="ECO:0000313" key="2">
    <source>
        <dbReference type="Proteomes" id="UP000015102"/>
    </source>
</evidence>
<dbReference type="HOGENOM" id="CLU_2429583_0_0_1"/>
<dbReference type="EMBL" id="CAQQ02123263">
    <property type="status" value="NOT_ANNOTATED_CDS"/>
    <property type="molecule type" value="Genomic_DNA"/>
</dbReference>
<sequence length="91" mass="10740">MISCSNEFEMRKCQGVNFWIASSKYQHHKHHLQQVKPNTWLCRRLLRTPKSVIGRGLTKTGLIIWLPREVDTLFRMFSIRDDIHSSILGFV</sequence>
<accession>T1GTD1</accession>
<name>T1GTD1_MEGSC</name>
<protein>
    <submittedName>
        <fullName evidence="1">Uncharacterized protein</fullName>
    </submittedName>
</protein>
<proteinExistence type="predicted"/>
<keyword evidence="2" id="KW-1185">Reference proteome</keyword>
<reference evidence="1" key="2">
    <citation type="submission" date="2015-06" db="UniProtKB">
        <authorList>
            <consortium name="EnsemblMetazoa"/>
        </authorList>
    </citation>
    <scope>IDENTIFICATION</scope>
</reference>
<dbReference type="AlphaFoldDB" id="T1GTD1"/>
<dbReference type="EMBL" id="CAQQ02123262">
    <property type="status" value="NOT_ANNOTATED_CDS"/>
    <property type="molecule type" value="Genomic_DNA"/>
</dbReference>
<dbReference type="Proteomes" id="UP000015102">
    <property type="component" value="Unassembled WGS sequence"/>
</dbReference>
<evidence type="ECO:0000313" key="1">
    <source>
        <dbReference type="EnsemblMetazoa" id="MESCA006961-PA"/>
    </source>
</evidence>
<organism evidence="1 2">
    <name type="scientific">Megaselia scalaris</name>
    <name type="common">Humpbacked fly</name>
    <name type="synonym">Phora scalaris</name>
    <dbReference type="NCBI Taxonomy" id="36166"/>
    <lineage>
        <taxon>Eukaryota</taxon>
        <taxon>Metazoa</taxon>
        <taxon>Ecdysozoa</taxon>
        <taxon>Arthropoda</taxon>
        <taxon>Hexapoda</taxon>
        <taxon>Insecta</taxon>
        <taxon>Pterygota</taxon>
        <taxon>Neoptera</taxon>
        <taxon>Endopterygota</taxon>
        <taxon>Diptera</taxon>
        <taxon>Brachycera</taxon>
        <taxon>Muscomorpha</taxon>
        <taxon>Platypezoidea</taxon>
        <taxon>Phoridae</taxon>
        <taxon>Megaseliini</taxon>
        <taxon>Megaselia</taxon>
    </lineage>
</organism>
<dbReference type="EMBL" id="CAQQ02123261">
    <property type="status" value="NOT_ANNOTATED_CDS"/>
    <property type="molecule type" value="Genomic_DNA"/>
</dbReference>
<reference evidence="2" key="1">
    <citation type="submission" date="2013-02" db="EMBL/GenBank/DDBJ databases">
        <authorList>
            <person name="Hughes D."/>
        </authorList>
    </citation>
    <scope>NUCLEOTIDE SEQUENCE</scope>
    <source>
        <strain>Durham</strain>
        <strain evidence="2">NC isolate 2 -- Noor lab</strain>
    </source>
</reference>